<organism evidence="1">
    <name type="scientific">marine sediment metagenome</name>
    <dbReference type="NCBI Taxonomy" id="412755"/>
    <lineage>
        <taxon>unclassified sequences</taxon>
        <taxon>metagenomes</taxon>
        <taxon>ecological metagenomes</taxon>
    </lineage>
</organism>
<gene>
    <name evidence="1" type="ORF">LCGC14_2716670</name>
</gene>
<dbReference type="EMBL" id="LAZR01048816">
    <property type="protein sequence ID" value="KKK91068.1"/>
    <property type="molecule type" value="Genomic_DNA"/>
</dbReference>
<evidence type="ECO:0008006" key="2">
    <source>
        <dbReference type="Google" id="ProtNLM"/>
    </source>
</evidence>
<name>A0A0F8ZBE5_9ZZZZ</name>
<sequence>MHSRCYKELERINMREFESGATRDTVEGKFDFEGFLSPAVLNRYAEYMNKHRTQADGNVRDSDNWQKGIPLDVYMKSGFRHFFSWWANHRHVDDVVKEDIEESLCALLFNVMGYLHEYLKDKAGEYNAVEIDGPESELYIPQIDDIVHLHFRINVEFPQIAPQLRTANYRGRVIEKIH</sequence>
<protein>
    <recommendedName>
        <fullName evidence="2">dATP/dGTP diphosphohydrolase N-terminal domain-containing protein</fullName>
    </recommendedName>
</protein>
<dbReference type="AlphaFoldDB" id="A0A0F8ZBE5"/>
<comment type="caution">
    <text evidence="1">The sequence shown here is derived from an EMBL/GenBank/DDBJ whole genome shotgun (WGS) entry which is preliminary data.</text>
</comment>
<evidence type="ECO:0000313" key="1">
    <source>
        <dbReference type="EMBL" id="KKK91068.1"/>
    </source>
</evidence>
<feature type="non-terminal residue" evidence="1">
    <location>
        <position position="178"/>
    </location>
</feature>
<proteinExistence type="predicted"/>
<accession>A0A0F8ZBE5</accession>
<reference evidence="1" key="1">
    <citation type="journal article" date="2015" name="Nature">
        <title>Complex archaea that bridge the gap between prokaryotes and eukaryotes.</title>
        <authorList>
            <person name="Spang A."/>
            <person name="Saw J.H."/>
            <person name="Jorgensen S.L."/>
            <person name="Zaremba-Niedzwiedzka K."/>
            <person name="Martijn J."/>
            <person name="Lind A.E."/>
            <person name="van Eijk R."/>
            <person name="Schleper C."/>
            <person name="Guy L."/>
            <person name="Ettema T.J."/>
        </authorList>
    </citation>
    <scope>NUCLEOTIDE SEQUENCE</scope>
</reference>